<evidence type="ECO:0000313" key="2">
    <source>
        <dbReference type="EMBL" id="KZP09140.1"/>
    </source>
</evidence>
<accession>A0A165Y2J7</accession>
<dbReference type="InterPro" id="IPR041078">
    <property type="entry name" value="Plavaka"/>
</dbReference>
<organism evidence="2 3">
    <name type="scientific">Athelia psychrophila</name>
    <dbReference type="NCBI Taxonomy" id="1759441"/>
    <lineage>
        <taxon>Eukaryota</taxon>
        <taxon>Fungi</taxon>
        <taxon>Dikarya</taxon>
        <taxon>Basidiomycota</taxon>
        <taxon>Agaricomycotina</taxon>
        <taxon>Agaricomycetes</taxon>
        <taxon>Agaricomycetidae</taxon>
        <taxon>Atheliales</taxon>
        <taxon>Atheliaceae</taxon>
        <taxon>Athelia</taxon>
    </lineage>
</organism>
<evidence type="ECO:0000313" key="3">
    <source>
        <dbReference type="Proteomes" id="UP000076532"/>
    </source>
</evidence>
<dbReference type="OrthoDB" id="2418900at2759"/>
<dbReference type="Proteomes" id="UP000076532">
    <property type="component" value="Unassembled WGS sequence"/>
</dbReference>
<dbReference type="Pfam" id="PF18759">
    <property type="entry name" value="Plavaka"/>
    <property type="match status" value="1"/>
</dbReference>
<name>A0A165Y2J7_9AGAM</name>
<dbReference type="EMBL" id="KV417707">
    <property type="protein sequence ID" value="KZP09140.1"/>
    <property type="molecule type" value="Genomic_DNA"/>
</dbReference>
<reference evidence="2 3" key="1">
    <citation type="journal article" date="2016" name="Mol. Biol. Evol.">
        <title>Comparative Genomics of Early-Diverging Mushroom-Forming Fungi Provides Insights into the Origins of Lignocellulose Decay Capabilities.</title>
        <authorList>
            <person name="Nagy L.G."/>
            <person name="Riley R."/>
            <person name="Tritt A."/>
            <person name="Adam C."/>
            <person name="Daum C."/>
            <person name="Floudas D."/>
            <person name="Sun H."/>
            <person name="Yadav J.S."/>
            <person name="Pangilinan J."/>
            <person name="Larsson K.H."/>
            <person name="Matsuura K."/>
            <person name="Barry K."/>
            <person name="Labutti K."/>
            <person name="Kuo R."/>
            <person name="Ohm R.A."/>
            <person name="Bhattacharya S.S."/>
            <person name="Shirouzu T."/>
            <person name="Yoshinaga Y."/>
            <person name="Martin F.M."/>
            <person name="Grigoriev I.V."/>
            <person name="Hibbett D.S."/>
        </authorList>
    </citation>
    <scope>NUCLEOTIDE SEQUENCE [LARGE SCALE GENOMIC DNA]</scope>
    <source>
        <strain evidence="2 3">CBS 109695</strain>
    </source>
</reference>
<proteinExistence type="predicted"/>
<gene>
    <name evidence="2" type="ORF">FIBSPDRAFT_760397</name>
</gene>
<feature type="region of interest" description="Disordered" evidence="1">
    <location>
        <begin position="1"/>
        <end position="47"/>
    </location>
</feature>
<dbReference type="AlphaFoldDB" id="A0A165Y2J7"/>
<dbReference type="STRING" id="436010.A0A165Y2J7"/>
<sequence>MEDVHNPPVEPANDHPTIPSTAKVDHGGKVPRWIETYPGSAGATKGIGQSDFEKLREQQKESGENLCAPFESQDKWELAQWLLRHVGHNATDDFLKLPIISKKTDPSFKNDRSLYQKIDALPQASEWVCDTFEVKGNRKDRQGKPERETLQLWRRDPIECVKELMGNEAFRDKMHFQPERVYEDEEGKSRVFNEMWTGDWWWETQQNKLEPGATIAAVVLASDKTHLSTFSGDKQAHPVYLTIANIDKSTRRKPSERATVLLGYIPVTKLECFTKSKRSRAGYQIFHDCMTKLLAPLQAAGRAGVDMLCADGFIRRVFPILAAYIADHPEQCLVACTRESRCPRCVAGYHEMGEPVRSAWRDQPSTLKAMSDKAQGISGTEYEAQGLRSVKPFWEHLPHCDIFSCFTPDILHQLHKGVFKDHLVAWATECVSGGPDEINQRFRTMPPGNDLRHFKKGISLVSQWTGTEYKNMEKVFLGVLAGQAEAGLIRVVRAALDFIYYAHFQSHTTQSLRNLDATWVSFHQNKHYFVHEGIRTQFSIPKLHSMEHYIASIISRGSADGYSSEHPERLHIDFAKAAYRASNKRDYIKQMTVWLRRRDACHRFAHFLHWAASLDRSADTDDDDDSNNDIADYQANGPTYSIAKYPPHTLPISTIAHEFGAVDFIPCLSDFLRSSPRTSTRIPAIHASLKLSVFKQFTLQIPPVPQVTEEITQDVVHSRRGVARNGVIAAVPSRFDTVLVRDKIRSRADDSGQCDALTGLSVAQVRVIFCLPEDFGMFSEPLAYVQWFTPLGSVAPDIEMHQISHSTRMHSRRASIIPISLIERTVHLIPKFGREVCTDWTAENVLEKCDRFFVNPYFRHIDFVLFRYLAS</sequence>
<evidence type="ECO:0000256" key="1">
    <source>
        <dbReference type="SAM" id="MobiDB-lite"/>
    </source>
</evidence>
<protein>
    <submittedName>
        <fullName evidence="2">Uncharacterized protein</fullName>
    </submittedName>
</protein>
<keyword evidence="3" id="KW-1185">Reference proteome</keyword>